<dbReference type="AlphaFoldDB" id="A0ABD2UNR9"/>
<dbReference type="PRINTS" id="PR02011">
    <property type="entry name" value="RCMTNCL1"/>
</dbReference>
<evidence type="ECO:0000256" key="5">
    <source>
        <dbReference type="ARBA" id="ARBA00022679"/>
    </source>
</evidence>
<dbReference type="SUPFAM" id="SSF53335">
    <property type="entry name" value="S-adenosyl-L-methionine-dependent methyltransferases"/>
    <property type="match status" value="1"/>
</dbReference>
<gene>
    <name evidence="13" type="ORF">AABB24_009804</name>
</gene>
<keyword evidence="5 10" id="KW-0808">Transferase</keyword>
<sequence length="885" mass="99213">NGPLPTFQTQSSKTQPKPSSIQFLLTPFTLFFPLPPSQILSSERNFSVFEFAAARGKMGGRGRSRTQRKHFAQSRENNWKYSKNDPEQQQNGTADNNNNRENSNPSWKPFVTQNIAFEEYYKEQGIVPPEEWNTFMDCLRSELPAAFRINSSSQCYLEIQAKLENDFMKSLQEEGTDGSEVVAIRPLPWYPENLAWQSTFSRKQLRKNKILERFHKFLKLQNEIGNITRQEAVSMVPPLFLDVRPDDFILDMCAAPGSKTFQLLEMIHHSAEPGSLPGGMVLANDVDVQRCNLLIHQTKRMSTANLIVTNHEAQHFPSCHLNRTYGEGSEPQEVKELNIDQLLFDRVLCDVPCSGDGTLRKAPDIWRRWNAGMGNGLHGLQVQIAMRGLSLLKVGGRMVYSTCSMNPIENEAVVAEILRRCGGSVELIDVSSELPQLVRRPGLKKWKVQDKGMWLTSYNEVHDSRRAAVVPGMFPSGKGYVDAPQHGDDARRSQLPDNGSNGHSQNGVGMVQDPATPTTILDEEASTLPLERCMRIVPHDQNSGAFFIAVFHKLSPLPVTQKKHCYQPGKTTSTGNFQAQSLPKVKDINADEVEQVDSVGNQLSEVTMGDADILENGNDEATLDTDPSKIVEGKRPELIKPSSDGKAGPELVTGSRKLQMRGRWRGIDPILFYHEEAAVGQIKAFYGIKESFPFKGHLIVRNTDIDHVKRVYYVSKSVKEVLELNFLAGEQLKIAAVGLKMFERQKDVSTECVFRITSEGVPLLLPHITKQIVYASPVDFKLLLQYKSIKFGDFVDAEFREKASKLQFGCCAVILNKDNKTLSEPQVDASTIAIGCWRGRNSITVMVIALDIQELLERMLTYSEEDSDSLLLENKPLIAALSRLS</sequence>
<dbReference type="GO" id="GO:0030488">
    <property type="term" value="P:tRNA methylation"/>
    <property type="evidence" value="ECO:0007669"/>
    <property type="project" value="UniProtKB-ARBA"/>
</dbReference>
<keyword evidence="4 10" id="KW-0489">Methyltransferase</keyword>
<evidence type="ECO:0000256" key="2">
    <source>
        <dbReference type="ARBA" id="ARBA00007494"/>
    </source>
</evidence>
<evidence type="ECO:0000256" key="4">
    <source>
        <dbReference type="ARBA" id="ARBA00022603"/>
    </source>
</evidence>
<dbReference type="Proteomes" id="UP001627284">
    <property type="component" value="Unassembled WGS sequence"/>
</dbReference>
<reference evidence="13 14" key="1">
    <citation type="submission" date="2024-05" db="EMBL/GenBank/DDBJ databases">
        <title>De novo assembly of an allotetraploid wild potato.</title>
        <authorList>
            <person name="Hosaka A.J."/>
        </authorList>
    </citation>
    <scope>NUCLEOTIDE SEQUENCE [LARGE SCALE GENOMIC DNA]</scope>
    <source>
        <tissue evidence="13">Young leaves</tissue>
    </source>
</reference>
<evidence type="ECO:0000256" key="9">
    <source>
        <dbReference type="ARBA" id="ARBA00023242"/>
    </source>
</evidence>
<feature type="compositionally biased region" description="Basic residues" evidence="11">
    <location>
        <begin position="58"/>
        <end position="72"/>
    </location>
</feature>
<evidence type="ECO:0000256" key="8">
    <source>
        <dbReference type="ARBA" id="ARBA00022884"/>
    </source>
</evidence>
<protein>
    <recommendedName>
        <fullName evidence="12">SAM-dependent MTase RsmB/NOP-type domain-containing protein</fullName>
    </recommendedName>
</protein>
<dbReference type="InterPro" id="IPR029063">
    <property type="entry name" value="SAM-dependent_MTases_sf"/>
</dbReference>
<dbReference type="FunFam" id="3.40.50.150:FF:000153">
    <property type="entry name" value="S-adenosyl-L-methionine-dependent methyltransferase superfamily protein"/>
    <property type="match status" value="1"/>
</dbReference>
<feature type="compositionally biased region" description="Basic and acidic residues" evidence="11">
    <location>
        <begin position="485"/>
        <end position="494"/>
    </location>
</feature>
<keyword evidence="3" id="KW-0820">tRNA-binding</keyword>
<evidence type="ECO:0000313" key="13">
    <source>
        <dbReference type="EMBL" id="KAL3369168.1"/>
    </source>
</evidence>
<accession>A0ABD2UNR9</accession>
<dbReference type="InterPro" id="IPR049560">
    <property type="entry name" value="MeTrfase_RsmB-F_NOP2_cat"/>
</dbReference>
<feature type="compositionally biased region" description="Polar residues" evidence="11">
    <location>
        <begin position="74"/>
        <end position="95"/>
    </location>
</feature>
<dbReference type="Pfam" id="PF25376">
    <property type="entry name" value="Pre-PUA_NSUN2"/>
    <property type="match status" value="1"/>
</dbReference>
<dbReference type="GO" id="GO:0008168">
    <property type="term" value="F:methyltransferase activity"/>
    <property type="evidence" value="ECO:0007669"/>
    <property type="project" value="UniProtKB-KW"/>
</dbReference>
<feature type="binding site" evidence="10">
    <location>
        <position position="285"/>
    </location>
    <ligand>
        <name>S-adenosyl-L-methionine</name>
        <dbReference type="ChEBI" id="CHEBI:59789"/>
    </ligand>
</feature>
<organism evidence="13 14">
    <name type="scientific">Solanum stoloniferum</name>
    <dbReference type="NCBI Taxonomy" id="62892"/>
    <lineage>
        <taxon>Eukaryota</taxon>
        <taxon>Viridiplantae</taxon>
        <taxon>Streptophyta</taxon>
        <taxon>Embryophyta</taxon>
        <taxon>Tracheophyta</taxon>
        <taxon>Spermatophyta</taxon>
        <taxon>Magnoliopsida</taxon>
        <taxon>eudicotyledons</taxon>
        <taxon>Gunneridae</taxon>
        <taxon>Pentapetalae</taxon>
        <taxon>asterids</taxon>
        <taxon>lamiids</taxon>
        <taxon>Solanales</taxon>
        <taxon>Solanaceae</taxon>
        <taxon>Solanoideae</taxon>
        <taxon>Solaneae</taxon>
        <taxon>Solanum</taxon>
    </lineage>
</organism>
<evidence type="ECO:0000256" key="7">
    <source>
        <dbReference type="ARBA" id="ARBA00022694"/>
    </source>
</evidence>
<dbReference type="InterPro" id="IPR023270">
    <property type="entry name" value="RCMT_NCL1"/>
</dbReference>
<dbReference type="Gene3D" id="3.40.50.150">
    <property type="entry name" value="Vaccinia Virus protein VP39"/>
    <property type="match status" value="1"/>
</dbReference>
<evidence type="ECO:0000313" key="14">
    <source>
        <dbReference type="Proteomes" id="UP001627284"/>
    </source>
</evidence>
<feature type="binding site" evidence="10">
    <location>
        <begin position="253"/>
        <end position="259"/>
    </location>
    <ligand>
        <name>S-adenosyl-L-methionine</name>
        <dbReference type="ChEBI" id="CHEBI:59789"/>
    </ligand>
</feature>
<dbReference type="InterPro" id="IPR018314">
    <property type="entry name" value="RsmB/NOL1/NOP2-like_CS"/>
</dbReference>
<keyword evidence="9" id="KW-0539">Nucleus</keyword>
<feature type="region of interest" description="Disordered" evidence="11">
    <location>
        <begin position="57"/>
        <end position="108"/>
    </location>
</feature>
<keyword evidence="6 10" id="KW-0949">S-adenosyl-L-methionine</keyword>
<feature type="domain" description="SAM-dependent MTase RsmB/NOP-type" evidence="12">
    <location>
        <begin position="135"/>
        <end position="554"/>
    </location>
</feature>
<dbReference type="InterPro" id="IPR057285">
    <property type="entry name" value="Pre-PUA_NSUN2"/>
</dbReference>
<evidence type="ECO:0000256" key="6">
    <source>
        <dbReference type="ARBA" id="ARBA00022691"/>
    </source>
</evidence>
<dbReference type="PANTHER" id="PTHR22808:SF18">
    <property type="entry name" value="TRNA (CYTOSINE(34)-C(5))-METHYLTRANSFERASE-LIKE"/>
    <property type="match status" value="1"/>
</dbReference>
<keyword evidence="7" id="KW-0819">tRNA processing</keyword>
<dbReference type="InterPro" id="IPR023267">
    <property type="entry name" value="RCMT"/>
</dbReference>
<comment type="subcellular location">
    <subcellularLocation>
        <location evidence="1">Nucleus</location>
    </subcellularLocation>
</comment>
<dbReference type="GO" id="GO:0000049">
    <property type="term" value="F:tRNA binding"/>
    <property type="evidence" value="ECO:0007669"/>
    <property type="project" value="UniProtKB-KW"/>
</dbReference>
<dbReference type="InterPro" id="IPR001678">
    <property type="entry name" value="MeTrfase_RsmB-F_NOP2_dom"/>
</dbReference>
<keyword evidence="8 10" id="KW-0694">RNA-binding</keyword>
<evidence type="ECO:0000256" key="10">
    <source>
        <dbReference type="PROSITE-ProRule" id="PRU01023"/>
    </source>
</evidence>
<dbReference type="PROSITE" id="PS51686">
    <property type="entry name" value="SAM_MT_RSMB_NOP"/>
    <property type="match status" value="1"/>
</dbReference>
<evidence type="ECO:0000256" key="1">
    <source>
        <dbReference type="ARBA" id="ARBA00004123"/>
    </source>
</evidence>
<evidence type="ECO:0000256" key="11">
    <source>
        <dbReference type="SAM" id="MobiDB-lite"/>
    </source>
</evidence>
<dbReference type="Pfam" id="PF01189">
    <property type="entry name" value="Methyltr_RsmB-F"/>
    <property type="match status" value="1"/>
</dbReference>
<evidence type="ECO:0000256" key="3">
    <source>
        <dbReference type="ARBA" id="ARBA00022555"/>
    </source>
</evidence>
<feature type="compositionally biased region" description="Polar residues" evidence="11">
    <location>
        <begin position="495"/>
        <end position="507"/>
    </location>
</feature>
<dbReference type="EMBL" id="JBJKTR010000005">
    <property type="protein sequence ID" value="KAL3369168.1"/>
    <property type="molecule type" value="Genomic_DNA"/>
</dbReference>
<feature type="region of interest" description="Disordered" evidence="11">
    <location>
        <begin position="478"/>
        <end position="515"/>
    </location>
</feature>
<dbReference type="PRINTS" id="PR02008">
    <property type="entry name" value="RCMTFAMILY"/>
</dbReference>
<comment type="caution">
    <text evidence="13">The sequence shown here is derived from an EMBL/GenBank/DDBJ whole genome shotgun (WGS) entry which is preliminary data.</text>
</comment>
<evidence type="ECO:0000259" key="12">
    <source>
        <dbReference type="PROSITE" id="PS51686"/>
    </source>
</evidence>
<dbReference type="InterPro" id="IPR057286">
    <property type="entry name" value="PUA_NSUN2"/>
</dbReference>
<keyword evidence="14" id="KW-1185">Reference proteome</keyword>
<comment type="similarity">
    <text evidence="2 10">Belongs to the class I-like SAM-binding methyltransferase superfamily. RsmB/NOP family.</text>
</comment>
<dbReference type="GO" id="GO:0005634">
    <property type="term" value="C:nucleus"/>
    <property type="evidence" value="ECO:0007669"/>
    <property type="project" value="UniProtKB-SubCell"/>
</dbReference>
<feature type="non-terminal residue" evidence="13">
    <location>
        <position position="1"/>
    </location>
</feature>
<name>A0ABD2UNR9_9SOLN</name>
<proteinExistence type="inferred from homology"/>
<comment type="caution">
    <text evidence="10">Lacks conserved residue(s) required for the propagation of feature annotation.</text>
</comment>
<dbReference type="PANTHER" id="PTHR22808">
    <property type="entry name" value="NCL1 YEAST -RELATED NOL1/NOP2/FMU SUN DOMAIN-CONTAINING"/>
    <property type="match status" value="1"/>
</dbReference>
<dbReference type="Pfam" id="PF25378">
    <property type="entry name" value="PUA_NSUN2"/>
    <property type="match status" value="1"/>
</dbReference>
<dbReference type="PROSITE" id="PS01153">
    <property type="entry name" value="NOL1_NOP2_SUN"/>
    <property type="match status" value="1"/>
</dbReference>
<feature type="active site" description="Nucleophile" evidence="10">
    <location>
        <position position="403"/>
    </location>
</feature>
<feature type="binding site" evidence="10">
    <location>
        <position position="350"/>
    </location>
    <ligand>
        <name>S-adenosyl-L-methionine</name>
        <dbReference type="ChEBI" id="CHEBI:59789"/>
    </ligand>
</feature>